<accession>A0A397JI38</accession>
<protein>
    <submittedName>
        <fullName evidence="1">Uncharacterized protein</fullName>
    </submittedName>
</protein>
<name>A0A397JI38_9GLOM</name>
<proteinExistence type="predicted"/>
<evidence type="ECO:0000313" key="1">
    <source>
        <dbReference type="EMBL" id="RHZ86458.1"/>
    </source>
</evidence>
<dbReference type="OrthoDB" id="3261538at2759"/>
<dbReference type="AlphaFoldDB" id="A0A397JI38"/>
<dbReference type="EMBL" id="PQFF01000047">
    <property type="protein sequence ID" value="RHZ86458.1"/>
    <property type="molecule type" value="Genomic_DNA"/>
</dbReference>
<reference evidence="1 2" key="1">
    <citation type="submission" date="2018-08" db="EMBL/GenBank/DDBJ databases">
        <title>Genome and evolution of the arbuscular mycorrhizal fungus Diversispora epigaea (formerly Glomus versiforme) and its bacterial endosymbionts.</title>
        <authorList>
            <person name="Sun X."/>
            <person name="Fei Z."/>
            <person name="Harrison M."/>
        </authorList>
    </citation>
    <scope>NUCLEOTIDE SEQUENCE [LARGE SCALE GENOMIC DNA]</scope>
    <source>
        <strain evidence="1 2">IT104</strain>
    </source>
</reference>
<dbReference type="Proteomes" id="UP000266861">
    <property type="component" value="Unassembled WGS sequence"/>
</dbReference>
<sequence length="69" mass="8280">MVRLVFRPYTQIRRSICTSEPLRASTREDPTRIHFHYAFRVCHPNTRTYVRLLGPCFKTGRLKPLRQHP</sequence>
<evidence type="ECO:0000313" key="2">
    <source>
        <dbReference type="Proteomes" id="UP000266861"/>
    </source>
</evidence>
<keyword evidence="2" id="KW-1185">Reference proteome</keyword>
<comment type="caution">
    <text evidence="1">The sequence shown here is derived from an EMBL/GenBank/DDBJ whole genome shotgun (WGS) entry which is preliminary data.</text>
</comment>
<gene>
    <name evidence="1" type="ORF">Glove_50g82</name>
</gene>
<organism evidence="1 2">
    <name type="scientific">Diversispora epigaea</name>
    <dbReference type="NCBI Taxonomy" id="1348612"/>
    <lineage>
        <taxon>Eukaryota</taxon>
        <taxon>Fungi</taxon>
        <taxon>Fungi incertae sedis</taxon>
        <taxon>Mucoromycota</taxon>
        <taxon>Glomeromycotina</taxon>
        <taxon>Glomeromycetes</taxon>
        <taxon>Diversisporales</taxon>
        <taxon>Diversisporaceae</taxon>
        <taxon>Diversispora</taxon>
    </lineage>
</organism>